<proteinExistence type="predicted"/>
<keyword evidence="1" id="KW-0723">Serine/threonine-protein kinase</keyword>
<keyword evidence="9" id="KW-1185">Reference proteome</keyword>
<reference evidence="8" key="2">
    <citation type="submission" date="2022-10" db="EMBL/GenBank/DDBJ databases">
        <authorList>
            <consortium name="ENA_rothamsted_submissions"/>
            <consortium name="culmorum"/>
            <person name="King R."/>
        </authorList>
    </citation>
    <scope>NUCLEOTIDE SEQUENCE</scope>
</reference>
<evidence type="ECO:0000313" key="8">
    <source>
        <dbReference type="EMBL" id="CAH1724829.1"/>
    </source>
</evidence>
<dbReference type="SMART" id="SM00220">
    <property type="entry name" value="S_TKc"/>
    <property type="match status" value="1"/>
</dbReference>
<protein>
    <recommendedName>
        <fullName evidence="7">Protein kinase domain-containing protein</fullName>
    </recommendedName>
</protein>
<dbReference type="GO" id="GO:0005524">
    <property type="term" value="F:ATP binding"/>
    <property type="evidence" value="ECO:0007669"/>
    <property type="project" value="UniProtKB-KW"/>
</dbReference>
<evidence type="ECO:0000313" key="9">
    <source>
        <dbReference type="Proteomes" id="UP001154329"/>
    </source>
</evidence>
<keyword evidence="2" id="KW-0808">Transferase</keyword>
<feature type="region of interest" description="Disordered" evidence="6">
    <location>
        <begin position="346"/>
        <end position="371"/>
    </location>
</feature>
<dbReference type="GO" id="GO:0004674">
    <property type="term" value="F:protein serine/threonine kinase activity"/>
    <property type="evidence" value="ECO:0007669"/>
    <property type="project" value="UniProtKB-KW"/>
</dbReference>
<dbReference type="Gene3D" id="1.10.510.10">
    <property type="entry name" value="Transferase(Phosphotransferase) domain 1"/>
    <property type="match status" value="1"/>
</dbReference>
<feature type="domain" description="Protein kinase" evidence="7">
    <location>
        <begin position="82"/>
        <end position="340"/>
    </location>
</feature>
<feature type="region of interest" description="Disordered" evidence="6">
    <location>
        <begin position="1"/>
        <end position="25"/>
    </location>
</feature>
<evidence type="ECO:0000256" key="3">
    <source>
        <dbReference type="ARBA" id="ARBA00022741"/>
    </source>
</evidence>
<dbReference type="GO" id="GO:0035556">
    <property type="term" value="P:intracellular signal transduction"/>
    <property type="evidence" value="ECO:0007669"/>
    <property type="project" value="TreeGrafter"/>
</dbReference>
<reference evidence="8" key="1">
    <citation type="submission" date="2022-02" db="EMBL/GenBank/DDBJ databases">
        <authorList>
            <person name="King R."/>
        </authorList>
    </citation>
    <scope>NUCLEOTIDE SEQUENCE</scope>
</reference>
<dbReference type="GO" id="GO:0005634">
    <property type="term" value="C:nucleus"/>
    <property type="evidence" value="ECO:0007669"/>
    <property type="project" value="TreeGrafter"/>
</dbReference>
<accession>A0A9P0J0K8</accession>
<keyword evidence="5" id="KW-0067">ATP-binding</keyword>
<feature type="region of interest" description="Disordered" evidence="6">
    <location>
        <begin position="583"/>
        <end position="618"/>
    </location>
</feature>
<dbReference type="Pfam" id="PF00069">
    <property type="entry name" value="Pkinase"/>
    <property type="match status" value="1"/>
</dbReference>
<dbReference type="PANTHER" id="PTHR24342:SF12">
    <property type="entry name" value="DEATH-ASSOCIATED PROTEIN KINASE RELATED"/>
    <property type="match status" value="1"/>
</dbReference>
<dbReference type="Gene3D" id="3.30.200.20">
    <property type="entry name" value="Phosphorylase Kinase, domain 1"/>
    <property type="match status" value="1"/>
</dbReference>
<dbReference type="PROSITE" id="PS00108">
    <property type="entry name" value="PROTEIN_KINASE_ST"/>
    <property type="match status" value="1"/>
</dbReference>
<gene>
    <name evidence="8" type="ORF">APHIGO_LOCUS6047</name>
</gene>
<dbReference type="FunFam" id="1.10.510.10:FF:000571">
    <property type="entry name" value="Maternal embryonic leucine zipper kinase"/>
    <property type="match status" value="1"/>
</dbReference>
<dbReference type="InterPro" id="IPR011009">
    <property type="entry name" value="Kinase-like_dom_sf"/>
</dbReference>
<dbReference type="InterPro" id="IPR000719">
    <property type="entry name" value="Prot_kinase_dom"/>
</dbReference>
<dbReference type="AlphaFoldDB" id="A0A9P0J0K8"/>
<name>A0A9P0J0K8_APHGO</name>
<sequence length="744" mass="81592">MLIYPTAGSGAISSRMNASGQKGGRAAAKGAVQRKAEANKTKSSSKQTVLWKHTDVEQGVVVVDEKQLMRLVKTEPIENYYRLDSEPFAKGQFASVRRCTSIETGEVFAAKFSNRTRFGEDCSPDIHHEIALLSLCSPSPRITKLHDVFQTPKQLIIVMEYAPGGDLQKVIDDDNVPFEADVVKFIHHVVEGLAYMHQRKIAHLDIKPQNLVLMGAFPTCDVKLCDFEISRVILEGTEIREILGTPDYVAPEILHYEPITLAADMWSLGVTTYALLTGFSPFGGDTDQETFCNISNADIDFPDELFEDVSEEAIDFMRKLLVKDPRERLTAKECLKHPWLANLRKSSSGSSNSMHHHQQNQQNYHQQQHQQLLVTKRTGCNTCAGITPSNGARRGGGGLQPSYLSKSREALFERIVSKHMRESDMKRSSMLHESQYASNRMCESHTSLVSRSRHGTRTFSKSKEKLYGLKSLSRSQDVLDMCKSIKDLNEVDKIATVGNLLMSLTGVSTLPNSLCSSTANISVSQSYIPDGLASEDDKDYLTTRNGDCDIDTTNTDATALYNSVNTNNTTPVDITITEPLKHTPTTTATTTTTVTSTADHAPRSGSPAGSSTSGTSSVEHFYHSDEEPRFSVAQLVKAFDTHQEVVTKRSLEVTMNPVTKLRIAPATAAVDQLTATPEFPTGPNALRLFIPNIDICGGESAAAKRTRAAGCVGAGVGSREGCESARSPNSDNRRKRSNVNDCST</sequence>
<evidence type="ECO:0000256" key="2">
    <source>
        <dbReference type="ARBA" id="ARBA00022679"/>
    </source>
</evidence>
<evidence type="ECO:0000256" key="1">
    <source>
        <dbReference type="ARBA" id="ARBA00022527"/>
    </source>
</evidence>
<dbReference type="PROSITE" id="PS50011">
    <property type="entry name" value="PROTEIN_KINASE_DOM"/>
    <property type="match status" value="1"/>
</dbReference>
<evidence type="ECO:0000256" key="5">
    <source>
        <dbReference type="ARBA" id="ARBA00022840"/>
    </source>
</evidence>
<keyword evidence="3" id="KW-0547">Nucleotide-binding</keyword>
<evidence type="ECO:0000256" key="6">
    <source>
        <dbReference type="SAM" id="MobiDB-lite"/>
    </source>
</evidence>
<dbReference type="GO" id="GO:0043065">
    <property type="term" value="P:positive regulation of apoptotic process"/>
    <property type="evidence" value="ECO:0007669"/>
    <property type="project" value="TreeGrafter"/>
</dbReference>
<organism evidence="8 9">
    <name type="scientific">Aphis gossypii</name>
    <name type="common">Cotton aphid</name>
    <dbReference type="NCBI Taxonomy" id="80765"/>
    <lineage>
        <taxon>Eukaryota</taxon>
        <taxon>Metazoa</taxon>
        <taxon>Ecdysozoa</taxon>
        <taxon>Arthropoda</taxon>
        <taxon>Hexapoda</taxon>
        <taxon>Insecta</taxon>
        <taxon>Pterygota</taxon>
        <taxon>Neoptera</taxon>
        <taxon>Paraneoptera</taxon>
        <taxon>Hemiptera</taxon>
        <taxon>Sternorrhyncha</taxon>
        <taxon>Aphidomorpha</taxon>
        <taxon>Aphidoidea</taxon>
        <taxon>Aphididae</taxon>
        <taxon>Aphidini</taxon>
        <taxon>Aphis</taxon>
        <taxon>Aphis</taxon>
    </lineage>
</organism>
<feature type="region of interest" description="Disordered" evidence="6">
    <location>
        <begin position="715"/>
        <end position="744"/>
    </location>
</feature>
<dbReference type="PANTHER" id="PTHR24342">
    <property type="entry name" value="SERINE/THREONINE-PROTEIN KINASE 17"/>
    <property type="match status" value="1"/>
</dbReference>
<dbReference type="Proteomes" id="UP001154329">
    <property type="component" value="Chromosome 2"/>
</dbReference>
<evidence type="ECO:0000256" key="4">
    <source>
        <dbReference type="ARBA" id="ARBA00022777"/>
    </source>
</evidence>
<dbReference type="SUPFAM" id="SSF56112">
    <property type="entry name" value="Protein kinase-like (PK-like)"/>
    <property type="match status" value="1"/>
</dbReference>
<dbReference type="EMBL" id="OU899035">
    <property type="protein sequence ID" value="CAH1724829.1"/>
    <property type="molecule type" value="Genomic_DNA"/>
</dbReference>
<feature type="compositionally biased region" description="Low complexity" evidence="6">
    <location>
        <begin position="583"/>
        <end position="617"/>
    </location>
</feature>
<dbReference type="InterPro" id="IPR008271">
    <property type="entry name" value="Ser/Thr_kinase_AS"/>
</dbReference>
<evidence type="ECO:0000259" key="7">
    <source>
        <dbReference type="PROSITE" id="PS50011"/>
    </source>
</evidence>
<keyword evidence="4" id="KW-0418">Kinase</keyword>